<dbReference type="EMBL" id="FMYF01000005">
    <property type="protein sequence ID" value="SDB86944.1"/>
    <property type="molecule type" value="Genomic_DNA"/>
</dbReference>
<organism evidence="1 2">
    <name type="scientific">Raineyella antarctica</name>
    <dbReference type="NCBI Taxonomy" id="1577474"/>
    <lineage>
        <taxon>Bacteria</taxon>
        <taxon>Bacillati</taxon>
        <taxon>Actinomycetota</taxon>
        <taxon>Actinomycetes</taxon>
        <taxon>Propionibacteriales</taxon>
        <taxon>Propionibacteriaceae</taxon>
        <taxon>Raineyella</taxon>
    </lineage>
</organism>
<dbReference type="OrthoDB" id="3399139at2"/>
<dbReference type="PANTHER" id="PTHR31902">
    <property type="entry name" value="ACTIN PATCHES DISTAL PROTEIN 1"/>
    <property type="match status" value="1"/>
</dbReference>
<dbReference type="InterPro" id="IPR009737">
    <property type="entry name" value="Aim32/Apd1-like"/>
</dbReference>
<evidence type="ECO:0000313" key="2">
    <source>
        <dbReference type="Proteomes" id="UP000199086"/>
    </source>
</evidence>
<dbReference type="PANTHER" id="PTHR31902:SF22">
    <property type="entry name" value="SLL1203 PROTEIN"/>
    <property type="match status" value="1"/>
</dbReference>
<dbReference type="Gene3D" id="3.40.30.10">
    <property type="entry name" value="Glutaredoxin"/>
    <property type="match status" value="1"/>
</dbReference>
<dbReference type="RefSeq" id="WP_092610048.1">
    <property type="nucleotide sequence ID" value="NZ_FMYF01000005.1"/>
</dbReference>
<dbReference type="STRING" id="1577474.GA0111570_105275"/>
<dbReference type="InterPro" id="IPR036249">
    <property type="entry name" value="Thioredoxin-like_sf"/>
</dbReference>
<dbReference type="CDD" id="cd03062">
    <property type="entry name" value="TRX_Fd_Sucrase"/>
    <property type="match status" value="1"/>
</dbReference>
<evidence type="ECO:0008006" key="3">
    <source>
        <dbReference type="Google" id="ProtNLM"/>
    </source>
</evidence>
<reference evidence="1 2" key="1">
    <citation type="submission" date="2016-06" db="EMBL/GenBank/DDBJ databases">
        <authorList>
            <person name="Olsen C.W."/>
            <person name="Carey S."/>
            <person name="Hinshaw L."/>
            <person name="Karasin A.I."/>
        </authorList>
    </citation>
    <scope>NUCLEOTIDE SEQUENCE [LARGE SCALE GENOMIC DNA]</scope>
    <source>
        <strain evidence="1 2">LZ-22</strain>
    </source>
</reference>
<dbReference type="SUPFAM" id="SSF52833">
    <property type="entry name" value="Thioredoxin-like"/>
    <property type="match status" value="1"/>
</dbReference>
<protein>
    <recommendedName>
        <fullName evidence="3">Sucrase/ferredoxin-like</fullName>
    </recommendedName>
</protein>
<evidence type="ECO:0000313" key="1">
    <source>
        <dbReference type="EMBL" id="SDB86944.1"/>
    </source>
</evidence>
<keyword evidence="2" id="KW-1185">Reference proteome</keyword>
<gene>
    <name evidence="1" type="ORF">GA0111570_105275</name>
</gene>
<dbReference type="AlphaFoldDB" id="A0A1G6GYC8"/>
<dbReference type="Pfam" id="PF06999">
    <property type="entry name" value="Suc_Fer-like"/>
    <property type="match status" value="1"/>
</dbReference>
<proteinExistence type="predicted"/>
<dbReference type="Proteomes" id="UP000199086">
    <property type="component" value="Unassembled WGS sequence"/>
</dbReference>
<accession>A0A1G6GYC8</accession>
<sequence length="320" mass="33894">MSELRCSDAARLRGDRWVGTAPPARRWFLVGQAGDWGPTAWQGLHADPRTKELLEPLLARAGARLMLVRRPGRAPRDEPPGWGIVDRAATVPVRWGDRRSDADLLEAARTLLDPLPTAAAGQPMSLPGIPGQQATPPGQSVTRPGEPELLLVCAHGRKDRCCAVRGRPVAAAAAERWPAATWECTHTGGDRFAGNLVVLPDGACYGGLDPDDVEPVVGAHLAGRVDPAHLRGPTGYTPPIQAAVVAAHERWGPLAWSAVTARAQAGTPEHWTVDLQVAGIGSVRAHGHTEVTAAHKLTCDALEPARMALPIVDGWDGPAT</sequence>
<name>A0A1G6GYC8_9ACTN</name>